<dbReference type="PANTHER" id="PTHR30473">
    <property type="entry name" value="PROTEIN PHOH"/>
    <property type="match status" value="1"/>
</dbReference>
<dbReference type="Pfam" id="PF02562">
    <property type="entry name" value="PhoH"/>
    <property type="match status" value="1"/>
</dbReference>
<name>A0A6C0KYR6_9ZZZZ</name>
<dbReference type="Gene3D" id="3.40.50.300">
    <property type="entry name" value="P-loop containing nucleotide triphosphate hydrolases"/>
    <property type="match status" value="1"/>
</dbReference>
<dbReference type="SUPFAM" id="SSF52540">
    <property type="entry name" value="P-loop containing nucleoside triphosphate hydrolases"/>
    <property type="match status" value="1"/>
</dbReference>
<feature type="domain" description="PhoH-like protein" evidence="7">
    <location>
        <begin position="32"/>
        <end position="244"/>
    </location>
</feature>
<keyword evidence="5" id="KW-0067">ATP-binding</keyword>
<dbReference type="AlphaFoldDB" id="A0A6C0KYR6"/>
<dbReference type="PANTHER" id="PTHR30473:SF1">
    <property type="entry name" value="PHOH-LIKE PROTEIN"/>
    <property type="match status" value="1"/>
</dbReference>
<keyword evidence="3" id="KW-0963">Cytoplasm</keyword>
<reference evidence="8" key="1">
    <citation type="journal article" date="2020" name="Nature">
        <title>Giant virus diversity and host interactions through global metagenomics.</title>
        <authorList>
            <person name="Schulz F."/>
            <person name="Roux S."/>
            <person name="Paez-Espino D."/>
            <person name="Jungbluth S."/>
            <person name="Walsh D.A."/>
            <person name="Denef V.J."/>
            <person name="McMahon K.D."/>
            <person name="Konstantinidis K.T."/>
            <person name="Eloe-Fadrosh E.A."/>
            <person name="Kyrpides N.C."/>
            <person name="Woyke T."/>
        </authorList>
    </citation>
    <scope>NUCLEOTIDE SEQUENCE</scope>
    <source>
        <strain evidence="8">GVMAG-S-ERX555907-63</strain>
    </source>
</reference>
<accession>A0A6C0KYR6</accession>
<evidence type="ECO:0000256" key="5">
    <source>
        <dbReference type="ARBA" id="ARBA00022840"/>
    </source>
</evidence>
<evidence type="ECO:0000256" key="4">
    <source>
        <dbReference type="ARBA" id="ARBA00022741"/>
    </source>
</evidence>
<dbReference type="EMBL" id="MN741023">
    <property type="protein sequence ID" value="QHU23105.1"/>
    <property type="molecule type" value="Genomic_DNA"/>
</dbReference>
<dbReference type="InterPro" id="IPR027417">
    <property type="entry name" value="P-loop_NTPase"/>
</dbReference>
<evidence type="ECO:0000256" key="6">
    <source>
        <dbReference type="ARBA" id="ARBA00039970"/>
    </source>
</evidence>
<keyword evidence="4" id="KW-0547">Nucleotide-binding</keyword>
<evidence type="ECO:0000256" key="1">
    <source>
        <dbReference type="ARBA" id="ARBA00004496"/>
    </source>
</evidence>
<dbReference type="InterPro" id="IPR003714">
    <property type="entry name" value="PhoH"/>
</dbReference>
<dbReference type="GO" id="GO:0005829">
    <property type="term" value="C:cytosol"/>
    <property type="evidence" value="ECO:0007669"/>
    <property type="project" value="TreeGrafter"/>
</dbReference>
<sequence>MVMIFKVFLYLSYVCNALKTGNTFSNSKPKILTAKQEKYSQLLEDKKISLVVVHGPAGTGKSWLAVKTAIEKLKDNSVKKIVLTRPIVSVEDENLGFLPGNIDDKMNPWIQPLYDIFNDEKSNKNIDINSLVKSGKIEIIPIGFMRGRTFTDTYVIADEMQNSSPLQMKMILTRMGENSKIIVTGDSSQCDLKIKENGLIHFLKVINNYFKNKHEIYNNGIGIVKLDIKDVKRSPLAQTILDIYSSPSPELEDNQTIMPEYLSKPVQTNCDCCCDESDENTCSCLHCGRGV</sequence>
<comment type="similarity">
    <text evidence="2">Belongs to the PhoH family.</text>
</comment>
<proteinExistence type="inferred from homology"/>
<dbReference type="InterPro" id="IPR051451">
    <property type="entry name" value="PhoH2-like"/>
</dbReference>
<organism evidence="8">
    <name type="scientific">viral metagenome</name>
    <dbReference type="NCBI Taxonomy" id="1070528"/>
    <lineage>
        <taxon>unclassified sequences</taxon>
        <taxon>metagenomes</taxon>
        <taxon>organismal metagenomes</taxon>
    </lineage>
</organism>
<evidence type="ECO:0000259" key="7">
    <source>
        <dbReference type="Pfam" id="PF02562"/>
    </source>
</evidence>
<evidence type="ECO:0000256" key="2">
    <source>
        <dbReference type="ARBA" id="ARBA00010393"/>
    </source>
</evidence>
<evidence type="ECO:0000313" key="8">
    <source>
        <dbReference type="EMBL" id="QHU23105.1"/>
    </source>
</evidence>
<dbReference type="GO" id="GO:0005524">
    <property type="term" value="F:ATP binding"/>
    <property type="evidence" value="ECO:0007669"/>
    <property type="project" value="UniProtKB-KW"/>
</dbReference>
<evidence type="ECO:0000256" key="3">
    <source>
        <dbReference type="ARBA" id="ARBA00022490"/>
    </source>
</evidence>
<comment type="subcellular location">
    <subcellularLocation>
        <location evidence="1">Cytoplasm</location>
    </subcellularLocation>
</comment>
<protein>
    <recommendedName>
        <fullName evidence="6">PhoH-like protein</fullName>
    </recommendedName>
</protein>